<dbReference type="EMBL" id="BTSX01000003">
    <property type="protein sequence ID" value="GMS87679.1"/>
    <property type="molecule type" value="Genomic_DNA"/>
</dbReference>
<comment type="caution">
    <text evidence="1">The sequence shown here is derived from an EMBL/GenBank/DDBJ whole genome shotgun (WGS) entry which is preliminary data.</text>
</comment>
<evidence type="ECO:0008006" key="3">
    <source>
        <dbReference type="Google" id="ProtNLM"/>
    </source>
</evidence>
<gene>
    <name evidence="1" type="ORF">PENTCL1PPCAC_9854</name>
</gene>
<evidence type="ECO:0000313" key="2">
    <source>
        <dbReference type="Proteomes" id="UP001432027"/>
    </source>
</evidence>
<name>A0AAV5SXP4_9BILA</name>
<reference evidence="1" key="1">
    <citation type="submission" date="2023-10" db="EMBL/GenBank/DDBJ databases">
        <title>Genome assembly of Pristionchus species.</title>
        <authorList>
            <person name="Yoshida K."/>
            <person name="Sommer R.J."/>
        </authorList>
    </citation>
    <scope>NUCLEOTIDE SEQUENCE</scope>
    <source>
        <strain evidence="1">RS0144</strain>
    </source>
</reference>
<keyword evidence="2" id="KW-1185">Reference proteome</keyword>
<organism evidence="1 2">
    <name type="scientific">Pristionchus entomophagus</name>
    <dbReference type="NCBI Taxonomy" id="358040"/>
    <lineage>
        <taxon>Eukaryota</taxon>
        <taxon>Metazoa</taxon>
        <taxon>Ecdysozoa</taxon>
        <taxon>Nematoda</taxon>
        <taxon>Chromadorea</taxon>
        <taxon>Rhabditida</taxon>
        <taxon>Rhabditina</taxon>
        <taxon>Diplogasteromorpha</taxon>
        <taxon>Diplogasteroidea</taxon>
        <taxon>Neodiplogasteridae</taxon>
        <taxon>Pristionchus</taxon>
    </lineage>
</organism>
<dbReference type="Proteomes" id="UP001432027">
    <property type="component" value="Unassembled WGS sequence"/>
</dbReference>
<accession>A0AAV5SXP4</accession>
<dbReference type="AlphaFoldDB" id="A0AAV5SXP4"/>
<evidence type="ECO:0000313" key="1">
    <source>
        <dbReference type="EMBL" id="GMS87679.1"/>
    </source>
</evidence>
<sequence length="97" mass="11144">MRALENFTSLIIVRTVKQFRTRKKTKGKFRISSLLKVCSSSALTTSRPHQPLPSQHSGRRLSLLWPHQRLHVRPCLPIPWHHPRIPAPSRCQPGLPS</sequence>
<proteinExistence type="predicted"/>
<protein>
    <recommendedName>
        <fullName evidence="3">Ribosomal protein</fullName>
    </recommendedName>
</protein>